<evidence type="ECO:0000256" key="3">
    <source>
        <dbReference type="ARBA" id="ARBA00022692"/>
    </source>
</evidence>
<evidence type="ECO:0000256" key="10">
    <source>
        <dbReference type="ARBA" id="ARBA00023037"/>
    </source>
</evidence>
<dbReference type="GO" id="GO:0005178">
    <property type="term" value="F:integrin binding"/>
    <property type="evidence" value="ECO:0007669"/>
    <property type="project" value="TreeGrafter"/>
</dbReference>
<evidence type="ECO:0000256" key="16">
    <source>
        <dbReference type="RuleBase" id="RU003762"/>
    </source>
</evidence>
<evidence type="ECO:0000256" key="2">
    <source>
        <dbReference type="ARBA" id="ARBA00008054"/>
    </source>
</evidence>
<dbReference type="InterPro" id="IPR013517">
    <property type="entry name" value="FG-GAP"/>
</dbReference>
<keyword evidence="12" id="KW-1015">Disulfide bond</keyword>
<dbReference type="Proteomes" id="UP001190640">
    <property type="component" value="Chromosome 12"/>
</dbReference>
<dbReference type="Pfam" id="PF01839">
    <property type="entry name" value="FG-GAP"/>
    <property type="match status" value="2"/>
</dbReference>
<dbReference type="FunFam" id="1.20.5.930:FF:000001">
    <property type="entry name" value="Integrin subunit alpha V"/>
    <property type="match status" value="1"/>
</dbReference>
<dbReference type="PROSITE" id="PS00242">
    <property type="entry name" value="INTEGRIN_ALPHA"/>
    <property type="match status" value="1"/>
</dbReference>
<keyword evidence="9 16" id="KW-1133">Transmembrane helix</keyword>
<feature type="repeat" description="FG-GAP" evidence="15">
    <location>
        <begin position="376"/>
        <end position="435"/>
    </location>
</feature>
<feature type="region of interest" description="Disordered" evidence="17">
    <location>
        <begin position="1029"/>
        <end position="1051"/>
    </location>
</feature>
<evidence type="ECO:0000256" key="13">
    <source>
        <dbReference type="ARBA" id="ARBA00023170"/>
    </source>
</evidence>
<evidence type="ECO:0000313" key="21">
    <source>
        <dbReference type="Proteomes" id="UP001190640"/>
    </source>
</evidence>
<dbReference type="InterPro" id="IPR048286">
    <property type="entry name" value="Integrin_alpha_Ig-like_3"/>
</dbReference>
<dbReference type="InterPro" id="IPR032695">
    <property type="entry name" value="Integrin_dom_sf"/>
</dbReference>
<feature type="transmembrane region" description="Helical" evidence="16">
    <location>
        <begin position="998"/>
        <end position="1020"/>
    </location>
</feature>
<feature type="domain" description="Integrin alpha first immunoglubulin-like" evidence="18">
    <location>
        <begin position="484"/>
        <end position="631"/>
    </location>
</feature>
<keyword evidence="21" id="KW-1185">Reference proteome</keyword>
<comment type="subcellular location">
    <subcellularLocation>
        <location evidence="1 16">Membrane</location>
        <topology evidence="1 16">Single-pass type I membrane protein</topology>
    </subcellularLocation>
</comment>
<dbReference type="SMART" id="SM00191">
    <property type="entry name" value="Int_alpha"/>
    <property type="match status" value="5"/>
</dbReference>
<dbReference type="PROSITE" id="PS51470">
    <property type="entry name" value="FG_GAP"/>
    <property type="match status" value="4"/>
</dbReference>
<reference evidence="22" key="1">
    <citation type="submission" date="2025-08" db="UniProtKB">
        <authorList>
            <consortium name="RefSeq"/>
        </authorList>
    </citation>
    <scope>IDENTIFICATION</scope>
    <source>
        <tissue evidence="22">Blood</tissue>
    </source>
</reference>
<feature type="domain" description="Integrin alpha third immunoglobulin-like" evidence="20">
    <location>
        <begin position="778"/>
        <end position="985"/>
    </location>
</feature>
<evidence type="ECO:0000259" key="19">
    <source>
        <dbReference type="Pfam" id="PF20805"/>
    </source>
</evidence>
<evidence type="ECO:0000256" key="15">
    <source>
        <dbReference type="PROSITE-ProRule" id="PRU00803"/>
    </source>
</evidence>
<dbReference type="PRINTS" id="PR01185">
    <property type="entry name" value="INTEGRINA"/>
</dbReference>
<feature type="domain" description="Integrin alpha second immunoglobulin-like" evidence="19">
    <location>
        <begin position="634"/>
        <end position="771"/>
    </location>
</feature>
<name>A0AA97K9U1_EUBMA</name>
<feature type="repeat" description="FG-GAP" evidence="15">
    <location>
        <begin position="35"/>
        <end position="97"/>
    </location>
</feature>
<feature type="signal peptide" evidence="16">
    <location>
        <begin position="1"/>
        <end position="30"/>
    </location>
</feature>
<keyword evidence="4" id="KW-0479">Metal-binding</keyword>
<dbReference type="InterPro" id="IPR018184">
    <property type="entry name" value="Integrin_alpha_C_CS"/>
</dbReference>
<dbReference type="GO" id="GO:0007160">
    <property type="term" value="P:cell-matrix adhesion"/>
    <property type="evidence" value="ECO:0007669"/>
    <property type="project" value="TreeGrafter"/>
</dbReference>
<evidence type="ECO:0000259" key="18">
    <source>
        <dbReference type="Pfam" id="PF08441"/>
    </source>
</evidence>
<dbReference type="InterPro" id="IPR000413">
    <property type="entry name" value="Integrin_alpha"/>
</dbReference>
<dbReference type="Gene3D" id="2.60.40.1510">
    <property type="entry name" value="ntegrin, alpha v. Chain A, domain 3"/>
    <property type="match status" value="1"/>
</dbReference>
<dbReference type="GO" id="GO:0008305">
    <property type="term" value="C:integrin complex"/>
    <property type="evidence" value="ECO:0007669"/>
    <property type="project" value="InterPro"/>
</dbReference>
<evidence type="ECO:0000256" key="4">
    <source>
        <dbReference type="ARBA" id="ARBA00022723"/>
    </source>
</evidence>
<dbReference type="Pfam" id="PF20806">
    <property type="entry name" value="Integrin_A_Ig_3"/>
    <property type="match status" value="1"/>
</dbReference>
<dbReference type="InterPro" id="IPR028994">
    <property type="entry name" value="Integrin_alpha_N"/>
</dbReference>
<dbReference type="InterPro" id="IPR013649">
    <property type="entry name" value="Integrin_alpha_Ig-like_1"/>
</dbReference>
<keyword evidence="8 16" id="KW-0130">Cell adhesion</keyword>
<gene>
    <name evidence="22" type="primary">ITGA2B</name>
</gene>
<proteinExistence type="inferred from homology"/>
<keyword evidence="11 16" id="KW-0472">Membrane</keyword>
<keyword evidence="10 16" id="KW-0401">Integrin</keyword>
<dbReference type="GO" id="GO:0007229">
    <property type="term" value="P:integrin-mediated signaling pathway"/>
    <property type="evidence" value="ECO:0007669"/>
    <property type="project" value="UniProtKB-KW"/>
</dbReference>
<evidence type="ECO:0000256" key="1">
    <source>
        <dbReference type="ARBA" id="ARBA00004479"/>
    </source>
</evidence>
<dbReference type="PANTHER" id="PTHR23220:SF73">
    <property type="entry name" value="INTEGRIN ALPHA-IIB"/>
    <property type="match status" value="1"/>
</dbReference>
<dbReference type="GO" id="GO:0098609">
    <property type="term" value="P:cell-cell adhesion"/>
    <property type="evidence" value="ECO:0007669"/>
    <property type="project" value="TreeGrafter"/>
</dbReference>
<dbReference type="InterPro" id="IPR013519">
    <property type="entry name" value="Int_alpha_beta-p"/>
</dbReference>
<keyword evidence="13 16" id="KW-0675">Receptor</keyword>
<evidence type="ECO:0000256" key="11">
    <source>
        <dbReference type="ARBA" id="ARBA00023136"/>
    </source>
</evidence>
<dbReference type="PANTHER" id="PTHR23220">
    <property type="entry name" value="INTEGRIN ALPHA"/>
    <property type="match status" value="1"/>
</dbReference>
<organism evidence="21 22">
    <name type="scientific">Eublepharis macularius</name>
    <name type="common">Leopard gecko</name>
    <name type="synonym">Cyrtodactylus macularius</name>
    <dbReference type="NCBI Taxonomy" id="481883"/>
    <lineage>
        <taxon>Eukaryota</taxon>
        <taxon>Metazoa</taxon>
        <taxon>Chordata</taxon>
        <taxon>Craniata</taxon>
        <taxon>Vertebrata</taxon>
        <taxon>Euteleostomi</taxon>
        <taxon>Lepidosauria</taxon>
        <taxon>Squamata</taxon>
        <taxon>Bifurcata</taxon>
        <taxon>Gekkota</taxon>
        <taxon>Eublepharidae</taxon>
        <taxon>Eublepharinae</taxon>
        <taxon>Eublepharis</taxon>
    </lineage>
</organism>
<feature type="repeat" description="FG-GAP" evidence="15">
    <location>
        <begin position="438"/>
        <end position="499"/>
    </location>
</feature>
<evidence type="ECO:0000256" key="8">
    <source>
        <dbReference type="ARBA" id="ARBA00022889"/>
    </source>
</evidence>
<dbReference type="Gene3D" id="2.60.40.1530">
    <property type="entry name" value="ntegrin, alpha v. Chain A, domain 4"/>
    <property type="match status" value="1"/>
</dbReference>
<dbReference type="RefSeq" id="XP_054851579.1">
    <property type="nucleotide sequence ID" value="XM_054995604.1"/>
</dbReference>
<keyword evidence="6" id="KW-0677">Repeat</keyword>
<dbReference type="Pfam" id="PF20805">
    <property type="entry name" value="Integrin_A_Ig_2"/>
    <property type="match status" value="1"/>
</dbReference>
<evidence type="ECO:0000256" key="7">
    <source>
        <dbReference type="ARBA" id="ARBA00022837"/>
    </source>
</evidence>
<accession>A0AA97K9U1</accession>
<evidence type="ECO:0000256" key="14">
    <source>
        <dbReference type="ARBA" id="ARBA00023180"/>
    </source>
</evidence>
<dbReference type="SUPFAM" id="SSF69179">
    <property type="entry name" value="Integrin domains"/>
    <property type="match status" value="3"/>
</dbReference>
<keyword evidence="14" id="KW-0325">Glycoprotein</keyword>
<dbReference type="SUPFAM" id="SSF69318">
    <property type="entry name" value="Integrin alpha N-terminal domain"/>
    <property type="match status" value="1"/>
</dbReference>
<dbReference type="GO" id="GO:0033627">
    <property type="term" value="P:cell adhesion mediated by integrin"/>
    <property type="evidence" value="ECO:0007669"/>
    <property type="project" value="TreeGrafter"/>
</dbReference>
<evidence type="ECO:0000256" key="12">
    <source>
        <dbReference type="ARBA" id="ARBA00023157"/>
    </source>
</evidence>
<dbReference type="CTD" id="3674"/>
<comment type="similarity">
    <text evidence="2 16">Belongs to the integrin alpha chain family.</text>
</comment>
<keyword evidence="3 16" id="KW-0812">Transmembrane</keyword>
<dbReference type="GO" id="GO:0046872">
    <property type="term" value="F:metal ion binding"/>
    <property type="evidence" value="ECO:0007669"/>
    <property type="project" value="UniProtKB-KW"/>
</dbReference>
<evidence type="ECO:0000256" key="5">
    <source>
        <dbReference type="ARBA" id="ARBA00022729"/>
    </source>
</evidence>
<feature type="repeat" description="FG-GAP" evidence="15">
    <location>
        <begin position="309"/>
        <end position="374"/>
    </location>
</feature>
<protein>
    <submittedName>
        <fullName evidence="22">Integrin alpha-IIb isoform X1</fullName>
    </submittedName>
</protein>
<keyword evidence="5 16" id="KW-0732">Signal</keyword>
<evidence type="ECO:0000256" key="17">
    <source>
        <dbReference type="SAM" id="MobiDB-lite"/>
    </source>
</evidence>
<dbReference type="GO" id="GO:0009897">
    <property type="term" value="C:external side of plasma membrane"/>
    <property type="evidence" value="ECO:0007669"/>
    <property type="project" value="TreeGrafter"/>
</dbReference>
<evidence type="ECO:0000256" key="6">
    <source>
        <dbReference type="ARBA" id="ARBA00022737"/>
    </source>
</evidence>
<evidence type="ECO:0000256" key="9">
    <source>
        <dbReference type="ARBA" id="ARBA00022989"/>
    </source>
</evidence>
<sequence length="1051" mass="114984">MTAGHDCLGLLAPFWLCLVGVLLLSSPIWTFNLHTDNPTVFSGPSRSYFGFALDFYQDNRGSMNVVVGAPRANTSQPGVLEAGAVYLCPWKASGSLCTPIQFDAKGDQTEAMSRIITVKTFKSKQWFGASVSTWKDNILACAPLLHWNAIDGDNEATKTPVGSCFVATRSLQHFVEYSPCRGTQVDLVYRDAQIGDDKRYCEAGFSSAVSESGRLLLGAPGGYFFGGMIFSVNLSAVVTSFPKLPRLLWTVRGEQATADYTEKSSKDGYRGYSVAFGEFNEDSQSPEYVVGVPNKNLTKGVVEILSFQEVLWTLPSEQMASYFGHTVAVADINGDGKDDILVGAPLFMERHSDGKLYEVGRAYLYLQRKTSHAFSVPWQKLTGTDVYGRFGMAIAPLGDMDQDGYSDIAIGAPFAGQDGGGRVYIYRGQSSGLSASPDQILENPFTGPAGFGFAVRGASDIDANGYSDVLVGAFEASKVAVYRARPVVVIKAQVVVPDALNPEEKRCTVSKMKVSCFTFQMCVGVSGKNIPKKMGLEAELQLDRMKQKFWRRVFLEQTSQSSQVFPLELSEKVPQTCRNFTAYLRDEADFKDKLSPIVVSFNFSLGSASGAGELLPVLSGQTVIREQTRIVLECGEDSVCIPDLKLFACMKEGSLFIGEENVVLIQATAVNAGEGAYEAELVVELPSGAYFQTARSNSQKLICSSHKENETRLVACEMGNPMKPNTEIKVDMEVSVSQLEEAGDHINFTVQLKSKNRDNPNSNMEVLQVPVKVAARMELWGNSAPASVLLPLVSGEPKNESKKVEDYGPRVEHIYQLQNDGPSSVSKSELLVNFPNRFRGSFLLYISRVTTEGSISCSPSNETNPLKLEVLEPTAAYNQSGTVQLQRWREKRDVMVEADSATLQGPVVVNCSNQACATIHCQVGALERGQGASVTIHAVLWLQSFQEHPLEQFLIQSQALFSALGMPYSIQPETLPSGTFLAETLVERLDPTAENIPVWWIVTAVLAGLFLLAALIVLFWKTGFFKRTRPPTDDEEELTKDPQAQPVGQEQ</sequence>
<keyword evidence="7" id="KW-0106">Calcium</keyword>
<dbReference type="GeneID" id="129340675"/>
<feature type="chain" id="PRO_5041517497" evidence="16">
    <location>
        <begin position="31"/>
        <end position="1051"/>
    </location>
</feature>
<evidence type="ECO:0000259" key="20">
    <source>
        <dbReference type="Pfam" id="PF20806"/>
    </source>
</evidence>
<dbReference type="Gene3D" id="2.130.10.130">
    <property type="entry name" value="Integrin alpha, N-terminal"/>
    <property type="match status" value="1"/>
</dbReference>
<dbReference type="GO" id="GO:0001525">
    <property type="term" value="P:angiogenesis"/>
    <property type="evidence" value="ECO:0007669"/>
    <property type="project" value="TreeGrafter"/>
</dbReference>
<dbReference type="FunFam" id="2.60.40.1460:FF:000001">
    <property type="entry name" value="Integrin, alpha V"/>
    <property type="match status" value="1"/>
</dbReference>
<dbReference type="InterPro" id="IPR048285">
    <property type="entry name" value="Integrin_alpha_Ig-like_2"/>
</dbReference>
<dbReference type="AlphaFoldDB" id="A0AA97K9U1"/>
<evidence type="ECO:0000313" key="22">
    <source>
        <dbReference type="RefSeq" id="XP_054851579.1"/>
    </source>
</evidence>
<dbReference type="Pfam" id="PF08441">
    <property type="entry name" value="Integrin_A_Ig_1"/>
    <property type="match status" value="1"/>
</dbReference>
<dbReference type="Gene3D" id="1.20.5.930">
    <property type="entry name" value="Bicelle-embedded integrin alpha(iib) transmembrane segment"/>
    <property type="match status" value="1"/>
</dbReference>
<dbReference type="KEGG" id="emc:129340675"/>
<dbReference type="Gene3D" id="2.60.40.1460">
    <property type="entry name" value="Integrin domains. Chain A, domain 2"/>
    <property type="match status" value="1"/>
</dbReference>